<keyword evidence="3 7" id="KW-0999">Mitochondrion inner membrane</keyword>
<dbReference type="InterPro" id="IPR019133">
    <property type="entry name" value="MIC60"/>
</dbReference>
<dbReference type="Proteomes" id="UP000035642">
    <property type="component" value="Unassembled WGS sequence"/>
</dbReference>
<organism evidence="9 10">
    <name type="scientific">Angiostrongylus cantonensis</name>
    <name type="common">Rat lungworm</name>
    <dbReference type="NCBI Taxonomy" id="6313"/>
    <lineage>
        <taxon>Eukaryota</taxon>
        <taxon>Metazoa</taxon>
        <taxon>Ecdysozoa</taxon>
        <taxon>Nematoda</taxon>
        <taxon>Chromadorea</taxon>
        <taxon>Rhabditida</taxon>
        <taxon>Rhabditina</taxon>
        <taxon>Rhabditomorpha</taxon>
        <taxon>Strongyloidea</taxon>
        <taxon>Metastrongylidae</taxon>
        <taxon>Angiostrongylus</taxon>
    </lineage>
</organism>
<evidence type="ECO:0000256" key="1">
    <source>
        <dbReference type="ARBA" id="ARBA00010877"/>
    </source>
</evidence>
<dbReference type="Pfam" id="PF09731">
    <property type="entry name" value="Mitofilin"/>
    <property type="match status" value="1"/>
</dbReference>
<proteinExistence type="inferred from homology"/>
<evidence type="ECO:0000256" key="8">
    <source>
        <dbReference type="SAM" id="Coils"/>
    </source>
</evidence>
<accession>A0A0K0D7T4</accession>
<name>A0A0K0D7T4_ANGCA</name>
<reference evidence="9" key="1">
    <citation type="submission" date="2012-09" db="EMBL/GenBank/DDBJ databases">
        <authorList>
            <person name="Martin A.A."/>
        </authorList>
    </citation>
    <scope>NUCLEOTIDE SEQUENCE</scope>
</reference>
<dbReference type="AlphaFoldDB" id="A0A0K0D7T4"/>
<evidence type="ECO:0000256" key="2">
    <source>
        <dbReference type="ARBA" id="ARBA00022692"/>
    </source>
</evidence>
<comment type="similarity">
    <text evidence="1 7">Belongs to the MICOS complex subunit Mic60 family.</text>
</comment>
<feature type="coiled-coil region" evidence="8">
    <location>
        <begin position="39"/>
        <end position="66"/>
    </location>
</feature>
<evidence type="ECO:0000256" key="3">
    <source>
        <dbReference type="ARBA" id="ARBA00022792"/>
    </source>
</evidence>
<evidence type="ECO:0000256" key="4">
    <source>
        <dbReference type="ARBA" id="ARBA00022989"/>
    </source>
</evidence>
<keyword evidence="4" id="KW-1133">Transmembrane helix</keyword>
<evidence type="ECO:0000313" key="10">
    <source>
        <dbReference type="WBParaSite" id="ACAC_0000612901-mRNA-1"/>
    </source>
</evidence>
<comment type="subcellular location">
    <subcellularLocation>
        <location evidence="7">Mitochondrion inner membrane</location>
        <topology evidence="7">Single-pass membrane protein</topology>
    </subcellularLocation>
</comment>
<evidence type="ECO:0000256" key="6">
    <source>
        <dbReference type="ARBA" id="ARBA00023136"/>
    </source>
</evidence>
<dbReference type="GO" id="GO:0005743">
    <property type="term" value="C:mitochondrial inner membrane"/>
    <property type="evidence" value="ECO:0007669"/>
    <property type="project" value="UniProtKB-SubCell"/>
</dbReference>
<dbReference type="STRING" id="6313.A0A0K0D7T4"/>
<dbReference type="WBParaSite" id="ACAC_0000612901-mRNA-1">
    <property type="protein sequence ID" value="ACAC_0000612901-mRNA-1"/>
    <property type="gene ID" value="ACAC_0000612901"/>
</dbReference>
<keyword evidence="9" id="KW-1185">Reference proteome</keyword>
<evidence type="ECO:0000256" key="5">
    <source>
        <dbReference type="ARBA" id="ARBA00023128"/>
    </source>
</evidence>
<keyword evidence="8" id="KW-0175">Coiled coil</keyword>
<evidence type="ECO:0000313" key="9">
    <source>
        <dbReference type="Proteomes" id="UP000035642"/>
    </source>
</evidence>
<keyword evidence="6" id="KW-0472">Membrane</keyword>
<evidence type="ECO:0000256" key="7">
    <source>
        <dbReference type="RuleBase" id="RU363000"/>
    </source>
</evidence>
<sequence length="113" mass="13359">LNALIAHAHLKVDHLRRQLSEQQVREEHNIARAIADQREADERIAAERLKLELENLQRQQDVEIERAVSIASVLKWDVDHFRLITEENFPYSKYLFFALKIMLYRSMGMNTVC</sequence>
<reference evidence="10" key="2">
    <citation type="submission" date="2017-02" db="UniProtKB">
        <authorList>
            <consortium name="WormBaseParasite"/>
        </authorList>
    </citation>
    <scope>IDENTIFICATION</scope>
</reference>
<protein>
    <recommendedName>
        <fullName evidence="7">MICOS complex subunit MIC60</fullName>
    </recommendedName>
    <alternativeName>
        <fullName evidence="7">Mitofilin</fullName>
    </alternativeName>
</protein>
<keyword evidence="5 7" id="KW-0496">Mitochondrion</keyword>
<comment type="function">
    <text evidence="7">Component of the MICOS complex, a large protein complex of the mitochondrial inner membrane that plays crucial roles in the maintenance of crista junctions, inner membrane architecture, and formation of contact sites to the outer membrane.</text>
</comment>
<keyword evidence="2 7" id="KW-0812">Transmembrane</keyword>
<comment type="subunit">
    <text evidence="7">Component of the mitochondrial contact site and cristae organizing system (MICOS) complex.</text>
</comment>